<comment type="caution">
    <text evidence="1">The sequence shown here is derived from an EMBL/GenBank/DDBJ whole genome shotgun (WGS) entry which is preliminary data.</text>
</comment>
<proteinExistence type="predicted"/>
<reference evidence="1 2" key="1">
    <citation type="submission" date="2021-03" db="EMBL/GenBank/DDBJ databases">
        <title>Genomic Encyclopedia of Type Strains, Phase IV (KMG-IV): sequencing the most valuable type-strain genomes for metagenomic binning, comparative biology and taxonomic classification.</title>
        <authorList>
            <person name="Goeker M."/>
        </authorList>
    </citation>
    <scope>NUCLEOTIDE SEQUENCE [LARGE SCALE GENOMIC DNA]</scope>
    <source>
        <strain evidence="1 2">DSM 26675</strain>
    </source>
</reference>
<name>A0ABS4RH60_9BACI</name>
<sequence length="60" mass="7143">MNIDIKYYYRIIIEEIVLKKSNYNLKITTSNLEKMLLYEGENLGQTEIGHLHTDKCKRLP</sequence>
<accession>A0ABS4RH60</accession>
<evidence type="ECO:0000313" key="1">
    <source>
        <dbReference type="EMBL" id="MBP2242044.1"/>
    </source>
</evidence>
<dbReference type="Proteomes" id="UP001519293">
    <property type="component" value="Unassembled WGS sequence"/>
</dbReference>
<gene>
    <name evidence="1" type="ORF">J2Z40_002617</name>
</gene>
<protein>
    <submittedName>
        <fullName evidence="1">Uncharacterized protein</fullName>
    </submittedName>
</protein>
<dbReference type="EMBL" id="JAGIKZ010000015">
    <property type="protein sequence ID" value="MBP2242044.1"/>
    <property type="molecule type" value="Genomic_DNA"/>
</dbReference>
<organism evidence="1 2">
    <name type="scientific">Cytobacillus eiseniae</name>
    <dbReference type="NCBI Taxonomy" id="762947"/>
    <lineage>
        <taxon>Bacteria</taxon>
        <taxon>Bacillati</taxon>
        <taxon>Bacillota</taxon>
        <taxon>Bacilli</taxon>
        <taxon>Bacillales</taxon>
        <taxon>Bacillaceae</taxon>
        <taxon>Cytobacillus</taxon>
    </lineage>
</organism>
<keyword evidence="2" id="KW-1185">Reference proteome</keyword>
<evidence type="ECO:0000313" key="2">
    <source>
        <dbReference type="Proteomes" id="UP001519293"/>
    </source>
</evidence>